<dbReference type="GO" id="GO:0005524">
    <property type="term" value="F:ATP binding"/>
    <property type="evidence" value="ECO:0007669"/>
    <property type="project" value="UniProtKB-KW"/>
</dbReference>
<dbReference type="EMBL" id="CP081150">
    <property type="protein sequence ID" value="QZA76901.1"/>
    <property type="molecule type" value="Genomic_DNA"/>
</dbReference>
<dbReference type="InterPro" id="IPR027417">
    <property type="entry name" value="P-loop_NTPase"/>
</dbReference>
<dbReference type="InterPro" id="IPR003439">
    <property type="entry name" value="ABC_transporter-like_ATP-bd"/>
</dbReference>
<organism evidence="6 7">
    <name type="scientific">Deefgea tanakiae</name>
    <dbReference type="NCBI Taxonomy" id="2865840"/>
    <lineage>
        <taxon>Bacteria</taxon>
        <taxon>Pseudomonadati</taxon>
        <taxon>Pseudomonadota</taxon>
        <taxon>Betaproteobacteria</taxon>
        <taxon>Neisseriales</taxon>
        <taxon>Chitinibacteraceae</taxon>
        <taxon>Deefgea</taxon>
    </lineage>
</organism>
<evidence type="ECO:0000256" key="4">
    <source>
        <dbReference type="ARBA" id="ARBA00022840"/>
    </source>
</evidence>
<dbReference type="Proteomes" id="UP000825679">
    <property type="component" value="Chromosome"/>
</dbReference>
<feature type="domain" description="ABC transporter" evidence="5">
    <location>
        <begin position="6"/>
        <end position="242"/>
    </location>
</feature>
<evidence type="ECO:0000256" key="3">
    <source>
        <dbReference type="ARBA" id="ARBA00022741"/>
    </source>
</evidence>
<dbReference type="Pfam" id="PF00005">
    <property type="entry name" value="ABC_tran"/>
    <property type="match status" value="1"/>
</dbReference>
<keyword evidence="1" id="KW-0813">Transport</keyword>
<dbReference type="PANTHER" id="PTHR43023:SF3">
    <property type="entry name" value="PROTEIN TRIGALACTOSYLDIACYLGLYCEROL 3, CHLOROPLASTIC"/>
    <property type="match status" value="1"/>
</dbReference>
<evidence type="ECO:0000313" key="7">
    <source>
        <dbReference type="Proteomes" id="UP000825679"/>
    </source>
</evidence>
<keyword evidence="2" id="KW-1003">Cell membrane</keyword>
<dbReference type="InterPro" id="IPR003593">
    <property type="entry name" value="AAA+_ATPase"/>
</dbReference>
<dbReference type="PROSITE" id="PS50893">
    <property type="entry name" value="ABC_TRANSPORTER_2"/>
    <property type="match status" value="1"/>
</dbReference>
<keyword evidence="7" id="KW-1185">Reference proteome</keyword>
<keyword evidence="2" id="KW-0472">Membrane</keyword>
<dbReference type="InterPro" id="IPR017871">
    <property type="entry name" value="ABC_transporter-like_CS"/>
</dbReference>
<accession>A0ABX8Z2W0</accession>
<dbReference type="SUPFAM" id="SSF52540">
    <property type="entry name" value="P-loop containing nucleoside triphosphate hydrolases"/>
    <property type="match status" value="1"/>
</dbReference>
<evidence type="ECO:0000256" key="1">
    <source>
        <dbReference type="ARBA" id="ARBA00022448"/>
    </source>
</evidence>
<dbReference type="PANTHER" id="PTHR43023">
    <property type="entry name" value="PROTEIN TRIGALACTOSYLDIACYLGLYCEROL 3, CHLOROPLASTIC"/>
    <property type="match status" value="1"/>
</dbReference>
<evidence type="ECO:0000259" key="5">
    <source>
        <dbReference type="PROSITE" id="PS50893"/>
    </source>
</evidence>
<dbReference type="RefSeq" id="WP_221005302.1">
    <property type="nucleotide sequence ID" value="NZ_CP081150.1"/>
</dbReference>
<keyword evidence="4 6" id="KW-0067">ATP-binding</keyword>
<name>A0ABX8Z2W0_9NEIS</name>
<reference evidence="6 7" key="1">
    <citation type="submission" date="2021-08" db="EMBL/GenBank/DDBJ databases">
        <title>complete genome sequencing of Deefgea sp. D25.</title>
        <authorList>
            <person name="Bae J.-W."/>
            <person name="Gim D.-H."/>
        </authorList>
    </citation>
    <scope>NUCLEOTIDE SEQUENCE [LARGE SCALE GENOMIC DNA]</scope>
    <source>
        <strain evidence="6 7">D25</strain>
    </source>
</reference>
<evidence type="ECO:0000313" key="6">
    <source>
        <dbReference type="EMBL" id="QZA76901.1"/>
    </source>
</evidence>
<dbReference type="Gene3D" id="3.40.50.300">
    <property type="entry name" value="P-loop containing nucleotide triphosphate hydrolases"/>
    <property type="match status" value="1"/>
</dbReference>
<dbReference type="PROSITE" id="PS00211">
    <property type="entry name" value="ABC_TRANSPORTER_1"/>
    <property type="match status" value="1"/>
</dbReference>
<gene>
    <name evidence="6" type="ORF">K4H28_11315</name>
</gene>
<proteinExistence type="predicted"/>
<evidence type="ECO:0000256" key="2">
    <source>
        <dbReference type="ARBA" id="ARBA00022475"/>
    </source>
</evidence>
<sequence>MMSALIQVRDLSCGYGKRLILKDINFDIQRGEVVAILGGSGCGKSTLLKHLIGLFSPQSGSIQIAGIELVGTTGNARNEILRHFGVMFQSGALFGSLTVLENVALPLESFSRLDAQAIDTLARLKLRLVGLEAFADYAPAELSGGMQKRAAIARAMALDPEILFLDEPSAGLDPITSAELDELIRRIAETQHVTFVVVTHELASINAIADRAIMLDKTVQSIIAIDTPKALAKSDDARVSGFFNRGKLPLKSAE</sequence>
<protein>
    <submittedName>
        <fullName evidence="6">ATP-binding cassette domain-containing protein</fullName>
    </submittedName>
</protein>
<dbReference type="SMART" id="SM00382">
    <property type="entry name" value="AAA"/>
    <property type="match status" value="1"/>
</dbReference>
<keyword evidence="3" id="KW-0547">Nucleotide-binding</keyword>